<protein>
    <recommendedName>
        <fullName evidence="2">CBM20 domain-containing protein</fullName>
    </recommendedName>
</protein>
<keyword evidence="4" id="KW-1185">Reference proteome</keyword>
<dbReference type="InterPro" id="IPR013783">
    <property type="entry name" value="Ig-like_fold"/>
</dbReference>
<feature type="compositionally biased region" description="Low complexity" evidence="1">
    <location>
        <begin position="357"/>
        <end position="380"/>
    </location>
</feature>
<dbReference type="CDD" id="cd05467">
    <property type="entry name" value="CBM20"/>
    <property type="match status" value="1"/>
</dbReference>
<dbReference type="AlphaFoldDB" id="A0A9D4TQ76"/>
<feature type="compositionally biased region" description="Low complexity" evidence="1">
    <location>
        <begin position="792"/>
        <end position="803"/>
    </location>
</feature>
<evidence type="ECO:0000256" key="1">
    <source>
        <dbReference type="SAM" id="MobiDB-lite"/>
    </source>
</evidence>
<feature type="compositionally biased region" description="Low complexity" evidence="1">
    <location>
        <begin position="566"/>
        <end position="658"/>
    </location>
</feature>
<dbReference type="Gene3D" id="2.60.40.10">
    <property type="entry name" value="Immunoglobulins"/>
    <property type="match status" value="1"/>
</dbReference>
<evidence type="ECO:0000313" key="4">
    <source>
        <dbReference type="Proteomes" id="UP001055712"/>
    </source>
</evidence>
<feature type="region of interest" description="Disordered" evidence="1">
    <location>
        <begin position="792"/>
        <end position="839"/>
    </location>
</feature>
<reference evidence="3" key="1">
    <citation type="journal article" date="2019" name="Plant J.">
        <title>Chlorella vulgaris genome assembly and annotation reveals the molecular basis for metabolic acclimation to high light conditions.</title>
        <authorList>
            <person name="Cecchin M."/>
            <person name="Marcolungo L."/>
            <person name="Rossato M."/>
            <person name="Girolomoni L."/>
            <person name="Cosentino E."/>
            <person name="Cuine S."/>
            <person name="Li-Beisson Y."/>
            <person name="Delledonne M."/>
            <person name="Ballottari M."/>
        </authorList>
    </citation>
    <scope>NUCLEOTIDE SEQUENCE</scope>
    <source>
        <strain evidence="3">211/11P</strain>
    </source>
</reference>
<organism evidence="3 4">
    <name type="scientific">Chlorella vulgaris</name>
    <name type="common">Green alga</name>
    <dbReference type="NCBI Taxonomy" id="3077"/>
    <lineage>
        <taxon>Eukaryota</taxon>
        <taxon>Viridiplantae</taxon>
        <taxon>Chlorophyta</taxon>
        <taxon>core chlorophytes</taxon>
        <taxon>Trebouxiophyceae</taxon>
        <taxon>Chlorellales</taxon>
        <taxon>Chlorellaceae</taxon>
        <taxon>Chlorella clade</taxon>
        <taxon>Chlorella</taxon>
    </lineage>
</organism>
<feature type="compositionally biased region" description="Low complexity" evidence="1">
    <location>
        <begin position="675"/>
        <end position="699"/>
    </location>
</feature>
<feature type="domain" description="CBM20" evidence="2">
    <location>
        <begin position="61"/>
        <end position="168"/>
    </location>
</feature>
<dbReference type="OrthoDB" id="515465at2759"/>
<proteinExistence type="predicted"/>
<dbReference type="GO" id="GO:2001070">
    <property type="term" value="F:starch binding"/>
    <property type="evidence" value="ECO:0007669"/>
    <property type="project" value="InterPro"/>
</dbReference>
<feature type="compositionally biased region" description="Basic and acidic residues" evidence="1">
    <location>
        <begin position="700"/>
        <end position="709"/>
    </location>
</feature>
<accession>A0A9D4TQ76</accession>
<reference evidence="3" key="2">
    <citation type="submission" date="2020-11" db="EMBL/GenBank/DDBJ databases">
        <authorList>
            <person name="Cecchin M."/>
            <person name="Marcolungo L."/>
            <person name="Rossato M."/>
            <person name="Girolomoni L."/>
            <person name="Cosentino E."/>
            <person name="Cuine S."/>
            <person name="Li-Beisson Y."/>
            <person name="Delledonne M."/>
            <person name="Ballottari M."/>
        </authorList>
    </citation>
    <scope>NUCLEOTIDE SEQUENCE</scope>
    <source>
        <strain evidence="3">211/11P</strain>
        <tissue evidence="3">Whole cell</tissue>
    </source>
</reference>
<feature type="compositionally biased region" description="Low complexity" evidence="1">
    <location>
        <begin position="288"/>
        <end position="324"/>
    </location>
</feature>
<evidence type="ECO:0000313" key="3">
    <source>
        <dbReference type="EMBL" id="KAI3431720.1"/>
    </source>
</evidence>
<feature type="compositionally biased region" description="Gly residues" evidence="1">
    <location>
        <begin position="804"/>
        <end position="819"/>
    </location>
</feature>
<dbReference type="InterPro" id="IPR013784">
    <property type="entry name" value="Carb-bd-like_fold"/>
</dbReference>
<dbReference type="EMBL" id="SIDB01000006">
    <property type="protein sequence ID" value="KAI3431720.1"/>
    <property type="molecule type" value="Genomic_DNA"/>
</dbReference>
<dbReference type="Pfam" id="PF00686">
    <property type="entry name" value="CBM_20"/>
    <property type="match status" value="1"/>
</dbReference>
<comment type="caution">
    <text evidence="3">The sequence shown here is derived from an EMBL/GenBank/DDBJ whole genome shotgun (WGS) entry which is preliminary data.</text>
</comment>
<dbReference type="Proteomes" id="UP001055712">
    <property type="component" value="Unassembled WGS sequence"/>
</dbReference>
<feature type="region of interest" description="Disordered" evidence="1">
    <location>
        <begin position="471"/>
        <end position="719"/>
    </location>
</feature>
<dbReference type="PROSITE" id="PS51166">
    <property type="entry name" value="CBM20"/>
    <property type="match status" value="1"/>
</dbReference>
<feature type="compositionally biased region" description="Low complexity" evidence="1">
    <location>
        <begin position="710"/>
        <end position="719"/>
    </location>
</feature>
<feature type="compositionally biased region" description="Low complexity" evidence="1">
    <location>
        <begin position="545"/>
        <end position="558"/>
    </location>
</feature>
<feature type="compositionally biased region" description="Polar residues" evidence="1">
    <location>
        <begin position="821"/>
        <end position="833"/>
    </location>
</feature>
<dbReference type="InterPro" id="IPR002044">
    <property type="entry name" value="CBM20"/>
</dbReference>
<sequence>MQACVALSHVHPQIGRGVGIPNAAKSAQGSRTPARIFRQRRRASQGRTALHVAARVATAPTSAEPTAAVTLKACRRLAFGQVLKVVGGTSEMGDWDPNAAPIMTWSEGDVWFVTLDIPAGRHEFKVVVDNGAGSYEWEAGPNRSLQVLAAVASSRTAFTVSCDEEPGAAAMAAANGNGYSNGNGNGGNLSLATALLRIEGYVADGIISKEEASSFSADQLDFLIRKRTKDRKAAAERKNGGGLKSPAAALSRWAGLMPASEDQQEKQERRRLEEERAQLERKQEELLAKAAAARSQSQSKEQGHQGHQGQQAQQAQQGQQRSGGTSKWAQLREHQTPNGTAQQARMAGPNGNGKQASSYNGQRSSNSNGNSNGNGFNSSSKPAFPNISLPNISLPDIGRLRSKGVDWKSVAGVTGAIAAGAGAVFLAAGVDVAGPDGNKHHNALGQGLDKLGLPSIDSLAGKVGEWTSEQRRMLSAVQPPAAPPSDAVKADAAKAGAAKAGAEKAAEDQRKPPASTYAPLSVSPEMNALRAKSFAASEAEKAADKPATPAKPAAAATTPPKPAEAPKPAAAATKPAEAPKPAAAAAKPAEAPKPAAAATKPAEAPKPAAAATKQAEAPKPAAAATKQAEAPKPAAASAAAPKQAPAAAATKAEAPKQAYVPMKMSAETKQEQQEQKQAGTQSKAAASKAEASKAAAVGAKSKDDAKAKDGSSSSSDSRAFNTALFGAGAAAMVMAGVLGSGKDLGSLLRFRPMTDKELAELRAKELAVAKAELEMLKQQLRKERAEAAARLRAVQQQQQQQQRGGRGQGSGVARGGLFGGTRTQQRSGTVTPQPQVPRGQKRVQVFPGFASMLAPLVFLSPSLLLAPSIAEGLSVTNLLRDPEVASEVPGELPASLEDRV</sequence>
<name>A0A9D4TQ76_CHLVU</name>
<feature type="compositionally biased region" description="Basic and acidic residues" evidence="1">
    <location>
        <begin position="263"/>
        <end position="287"/>
    </location>
</feature>
<gene>
    <name evidence="3" type="ORF">D9Q98_004763</name>
</gene>
<dbReference type="SUPFAM" id="SSF49452">
    <property type="entry name" value="Starch-binding domain-like"/>
    <property type="match status" value="1"/>
</dbReference>
<feature type="compositionally biased region" description="Basic and acidic residues" evidence="1">
    <location>
        <begin position="501"/>
        <end position="511"/>
    </location>
</feature>
<feature type="region of interest" description="Disordered" evidence="1">
    <location>
        <begin position="256"/>
        <end position="386"/>
    </location>
</feature>
<evidence type="ECO:0000259" key="2">
    <source>
        <dbReference type="PROSITE" id="PS51166"/>
    </source>
</evidence>
<dbReference type="SMART" id="SM01065">
    <property type="entry name" value="CBM_2"/>
    <property type="match status" value="1"/>
</dbReference>